<dbReference type="EMBL" id="FZOH01000001">
    <property type="protein sequence ID" value="SNR82080.1"/>
    <property type="molecule type" value="Genomic_DNA"/>
</dbReference>
<sequence length="387" mass="42601">MTELRAFGDPWTDAQQTLADALISVWVERDAWPTYRWVNHQLRRMGLDPLETLASFPTIGTRRHNTLSYADVAYEWWATPPSPESRVRLTVSGLARQHRLPRCNARVNLFLDLLRTAAEVERDTELHPLSSTPLTLISNTLAERIRTPLDEVNRLYEVVTDEPLQGVGSRGLDQGGNWRMELDPDIRIYAGIGSVDQYLATVRTYLTPALTALPPRVLSSPVSLATALGYLDVTWQLHTGKRLQREVSDLAGATSLAFEAGNEDEFRGRCSALMDLIKNWDVPGVPGAGGGHPLQRLGAYLAAHLDEDDAGDTSPALKVLEAVRRTRTGQQHAHQAHDAIAALNELGVAGPPCDWTAAWSVMRDRVTLAVLDLRAAVAHLPGPSART</sequence>
<accession>A0A238ZFM1</accession>
<protein>
    <submittedName>
        <fullName evidence="1">Uncharacterized protein</fullName>
    </submittedName>
</protein>
<dbReference type="RefSeq" id="WP_089401925.1">
    <property type="nucleotide sequence ID" value="NZ_FZOH01000001.1"/>
</dbReference>
<evidence type="ECO:0000313" key="1">
    <source>
        <dbReference type="EMBL" id="SNR82080.1"/>
    </source>
</evidence>
<evidence type="ECO:0000313" key="2">
    <source>
        <dbReference type="Proteomes" id="UP000198386"/>
    </source>
</evidence>
<keyword evidence="2" id="KW-1185">Reference proteome</keyword>
<dbReference type="OrthoDB" id="5147756at2"/>
<proteinExistence type="predicted"/>
<organism evidence="1 2">
    <name type="scientific">Geodermatophilus saharensis</name>
    <dbReference type="NCBI Taxonomy" id="1137994"/>
    <lineage>
        <taxon>Bacteria</taxon>
        <taxon>Bacillati</taxon>
        <taxon>Actinomycetota</taxon>
        <taxon>Actinomycetes</taxon>
        <taxon>Geodermatophilales</taxon>
        <taxon>Geodermatophilaceae</taxon>
        <taxon>Geodermatophilus</taxon>
    </lineage>
</organism>
<gene>
    <name evidence="1" type="ORF">SAMN04488107_0043</name>
</gene>
<dbReference type="Proteomes" id="UP000198386">
    <property type="component" value="Unassembled WGS sequence"/>
</dbReference>
<reference evidence="2" key="1">
    <citation type="submission" date="2017-06" db="EMBL/GenBank/DDBJ databases">
        <authorList>
            <person name="Varghese N."/>
            <person name="Submissions S."/>
        </authorList>
    </citation>
    <scope>NUCLEOTIDE SEQUENCE [LARGE SCALE GENOMIC DNA]</scope>
    <source>
        <strain evidence="2">DSM 45423</strain>
    </source>
</reference>
<dbReference type="AlphaFoldDB" id="A0A238ZFM1"/>
<name>A0A238ZFM1_9ACTN</name>